<dbReference type="PANTHER" id="PTHR30055">
    <property type="entry name" value="HTH-TYPE TRANSCRIPTIONAL REGULATOR RUTR"/>
    <property type="match status" value="1"/>
</dbReference>
<dbReference type="InterPro" id="IPR050109">
    <property type="entry name" value="HTH-type_TetR-like_transc_reg"/>
</dbReference>
<evidence type="ECO:0000256" key="1">
    <source>
        <dbReference type="ARBA" id="ARBA00023015"/>
    </source>
</evidence>
<evidence type="ECO:0000256" key="4">
    <source>
        <dbReference type="PROSITE-ProRule" id="PRU00335"/>
    </source>
</evidence>
<reference evidence="6 7" key="1">
    <citation type="submission" date="2023-03" db="EMBL/GenBank/DDBJ databases">
        <title>NovoSphingobium album sp. nov. isolated from polycyclic aromatic hydrocarbons- and heavy-metal polluted soil.</title>
        <authorList>
            <person name="Liu Z."/>
            <person name="Wang K."/>
        </authorList>
    </citation>
    <scope>NUCLEOTIDE SEQUENCE [LARGE SCALE GENOMIC DNA]</scope>
    <source>
        <strain evidence="6 7">H3SJ31-1</strain>
    </source>
</reference>
<evidence type="ECO:0000256" key="2">
    <source>
        <dbReference type="ARBA" id="ARBA00023125"/>
    </source>
</evidence>
<dbReference type="InterPro" id="IPR001647">
    <property type="entry name" value="HTH_TetR"/>
</dbReference>
<feature type="domain" description="HTH tetR-type" evidence="5">
    <location>
        <begin position="1"/>
        <end position="56"/>
    </location>
</feature>
<dbReference type="PROSITE" id="PS01081">
    <property type="entry name" value="HTH_TETR_1"/>
    <property type="match status" value="1"/>
</dbReference>
<evidence type="ECO:0000313" key="6">
    <source>
        <dbReference type="EMBL" id="MDE8654415.1"/>
    </source>
</evidence>
<dbReference type="PANTHER" id="PTHR30055:SF234">
    <property type="entry name" value="HTH-TYPE TRANSCRIPTIONAL REGULATOR BETI"/>
    <property type="match status" value="1"/>
</dbReference>
<dbReference type="InterPro" id="IPR036271">
    <property type="entry name" value="Tet_transcr_reg_TetR-rel_C_sf"/>
</dbReference>
<gene>
    <name evidence="6" type="ORF">PYV00_22215</name>
</gene>
<keyword evidence="2 4" id="KW-0238">DNA-binding</keyword>
<keyword evidence="7" id="KW-1185">Reference proteome</keyword>
<keyword evidence="1" id="KW-0805">Transcription regulation</keyword>
<name>A0ABT5WWY7_9SPHN</name>
<dbReference type="Proteomes" id="UP001216253">
    <property type="component" value="Unassembled WGS sequence"/>
</dbReference>
<dbReference type="SUPFAM" id="SSF48498">
    <property type="entry name" value="Tetracyclin repressor-like, C-terminal domain"/>
    <property type="match status" value="1"/>
</dbReference>
<accession>A0ABT5WWY7</accession>
<dbReference type="PROSITE" id="PS50977">
    <property type="entry name" value="HTH_TETR_2"/>
    <property type="match status" value="1"/>
</dbReference>
<dbReference type="Gene3D" id="1.10.357.10">
    <property type="entry name" value="Tetracycline Repressor, domain 2"/>
    <property type="match status" value="1"/>
</dbReference>
<dbReference type="RefSeq" id="WP_275230524.1">
    <property type="nucleotide sequence ID" value="NZ_JARESE010000082.1"/>
</dbReference>
<dbReference type="InterPro" id="IPR023772">
    <property type="entry name" value="DNA-bd_HTH_TetR-type_CS"/>
</dbReference>
<evidence type="ECO:0000256" key="3">
    <source>
        <dbReference type="ARBA" id="ARBA00023163"/>
    </source>
</evidence>
<proteinExistence type="predicted"/>
<dbReference type="Pfam" id="PF00440">
    <property type="entry name" value="TetR_N"/>
    <property type="match status" value="1"/>
</dbReference>
<dbReference type="PRINTS" id="PR00455">
    <property type="entry name" value="HTHTETR"/>
</dbReference>
<sequence>MILKAAYELLDEGGLEGLTIRAVLGRTGLARRAFYERFGSKDDLVLTVFEQTLHGAAREFREMVGPVADPLDGLRIIVSSLVLGQLGFQGTESPGRSRRSAALSREHLRLAESRPHELQQALSPLRGLIAEQVRKGISLGTFRDADADLQARLIYNLVATTVHTELLAEEGGCPNLVHRERLLESIWEFCRRAIIA</sequence>
<protein>
    <submittedName>
        <fullName evidence="6">Helix-turn-helix domain containing protein</fullName>
    </submittedName>
</protein>
<organism evidence="6 7">
    <name type="scientific">Novosphingobium album</name>
    <name type="common">ex Liu et al. 2023</name>
    <dbReference type="NCBI Taxonomy" id="3031130"/>
    <lineage>
        <taxon>Bacteria</taxon>
        <taxon>Pseudomonadati</taxon>
        <taxon>Pseudomonadota</taxon>
        <taxon>Alphaproteobacteria</taxon>
        <taxon>Sphingomonadales</taxon>
        <taxon>Sphingomonadaceae</taxon>
        <taxon>Novosphingobium</taxon>
    </lineage>
</organism>
<comment type="caution">
    <text evidence="6">The sequence shown here is derived from an EMBL/GenBank/DDBJ whole genome shotgun (WGS) entry which is preliminary data.</text>
</comment>
<dbReference type="SUPFAM" id="SSF46689">
    <property type="entry name" value="Homeodomain-like"/>
    <property type="match status" value="1"/>
</dbReference>
<feature type="DNA-binding region" description="H-T-H motif" evidence="4">
    <location>
        <begin position="19"/>
        <end position="38"/>
    </location>
</feature>
<evidence type="ECO:0000313" key="7">
    <source>
        <dbReference type="Proteomes" id="UP001216253"/>
    </source>
</evidence>
<dbReference type="InterPro" id="IPR009057">
    <property type="entry name" value="Homeodomain-like_sf"/>
</dbReference>
<keyword evidence="3" id="KW-0804">Transcription</keyword>
<dbReference type="EMBL" id="JARESE010000082">
    <property type="protein sequence ID" value="MDE8654415.1"/>
    <property type="molecule type" value="Genomic_DNA"/>
</dbReference>
<dbReference type="Gene3D" id="1.10.10.60">
    <property type="entry name" value="Homeodomain-like"/>
    <property type="match status" value="1"/>
</dbReference>
<evidence type="ECO:0000259" key="5">
    <source>
        <dbReference type="PROSITE" id="PS50977"/>
    </source>
</evidence>